<evidence type="ECO:0000256" key="3">
    <source>
        <dbReference type="ARBA" id="ARBA00023054"/>
    </source>
</evidence>
<evidence type="ECO:0000313" key="9">
    <source>
        <dbReference type="Proteomes" id="UP000436088"/>
    </source>
</evidence>
<dbReference type="PANTHER" id="PTHR46373">
    <property type="entry name" value="PROTEIN RKD4"/>
    <property type="match status" value="1"/>
</dbReference>
<dbReference type="EMBL" id="VEPZ02000964">
    <property type="protein sequence ID" value="KAE8707414.1"/>
    <property type="molecule type" value="Genomic_DNA"/>
</dbReference>
<dbReference type="InterPro" id="IPR003035">
    <property type="entry name" value="RWP-RK_dom"/>
</dbReference>
<keyword evidence="5" id="KW-0804">Transcription</keyword>
<gene>
    <name evidence="8" type="ORF">F3Y22_tig00110384pilonHSYRG00796</name>
</gene>
<feature type="domain" description="RWP-RK" evidence="7">
    <location>
        <begin position="9"/>
        <end position="98"/>
    </location>
</feature>
<dbReference type="PANTHER" id="PTHR46373:SF20">
    <property type="entry name" value="PROTEIN RKD1"/>
    <property type="match status" value="1"/>
</dbReference>
<evidence type="ECO:0000256" key="6">
    <source>
        <dbReference type="ARBA" id="ARBA00023242"/>
    </source>
</evidence>
<keyword evidence="2" id="KW-0805">Transcription regulation</keyword>
<evidence type="ECO:0000259" key="7">
    <source>
        <dbReference type="PROSITE" id="PS51519"/>
    </source>
</evidence>
<evidence type="ECO:0000313" key="8">
    <source>
        <dbReference type="EMBL" id="KAE8707414.1"/>
    </source>
</evidence>
<sequence length="187" mass="21443">MNVEEQMMKKAIVSGDKREEQLKTRAKYLSRKLISQYFYMPITQAARELKVGLTLLKKRCRELGIRRCPHRKLKSLRSLINNIQESQEGEEVEGEGKVREAVEVLERERKMLEEMPDMNMGSDTKRLRQACFKANYKKRRPLSSAVAVTASQSQCSAVPLIWIYLLGFTITGVLLDSCSSTITINKV</sequence>
<accession>A0A6A3AS13</accession>
<comment type="caution">
    <text evidence="8">The sequence shown here is derived from an EMBL/GenBank/DDBJ whole genome shotgun (WGS) entry which is preliminary data.</text>
</comment>
<proteinExistence type="predicted"/>
<keyword evidence="6" id="KW-0539">Nucleus</keyword>
<dbReference type="PROSITE" id="PS51519">
    <property type="entry name" value="RWP_RK"/>
    <property type="match status" value="1"/>
</dbReference>
<evidence type="ECO:0000256" key="2">
    <source>
        <dbReference type="ARBA" id="ARBA00023015"/>
    </source>
</evidence>
<evidence type="ECO:0000256" key="1">
    <source>
        <dbReference type="ARBA" id="ARBA00004049"/>
    </source>
</evidence>
<name>A0A6A3AS13_HIBSY</name>
<dbReference type="GO" id="GO:0003700">
    <property type="term" value="F:DNA-binding transcription factor activity"/>
    <property type="evidence" value="ECO:0007669"/>
    <property type="project" value="InterPro"/>
</dbReference>
<dbReference type="AlphaFoldDB" id="A0A6A3AS13"/>
<evidence type="ECO:0000256" key="5">
    <source>
        <dbReference type="ARBA" id="ARBA00023163"/>
    </source>
</evidence>
<comment type="function">
    <text evidence="1">Putative transcription factor.</text>
</comment>
<keyword evidence="3" id="KW-0175">Coiled coil</keyword>
<dbReference type="InterPro" id="IPR044607">
    <property type="entry name" value="RKD-like"/>
</dbReference>
<keyword evidence="9" id="KW-1185">Reference proteome</keyword>
<dbReference type="Pfam" id="PF02042">
    <property type="entry name" value="RWP-RK"/>
    <property type="match status" value="1"/>
</dbReference>
<protein>
    <submittedName>
        <fullName evidence="8">Protein RKD1</fullName>
    </submittedName>
</protein>
<organism evidence="8 9">
    <name type="scientific">Hibiscus syriacus</name>
    <name type="common">Rose of Sharon</name>
    <dbReference type="NCBI Taxonomy" id="106335"/>
    <lineage>
        <taxon>Eukaryota</taxon>
        <taxon>Viridiplantae</taxon>
        <taxon>Streptophyta</taxon>
        <taxon>Embryophyta</taxon>
        <taxon>Tracheophyta</taxon>
        <taxon>Spermatophyta</taxon>
        <taxon>Magnoliopsida</taxon>
        <taxon>eudicotyledons</taxon>
        <taxon>Gunneridae</taxon>
        <taxon>Pentapetalae</taxon>
        <taxon>rosids</taxon>
        <taxon>malvids</taxon>
        <taxon>Malvales</taxon>
        <taxon>Malvaceae</taxon>
        <taxon>Malvoideae</taxon>
        <taxon>Hibiscus</taxon>
    </lineage>
</organism>
<evidence type="ECO:0000256" key="4">
    <source>
        <dbReference type="ARBA" id="ARBA00023125"/>
    </source>
</evidence>
<dbReference type="GO" id="GO:0003677">
    <property type="term" value="F:DNA binding"/>
    <property type="evidence" value="ECO:0007669"/>
    <property type="project" value="UniProtKB-KW"/>
</dbReference>
<dbReference type="Proteomes" id="UP000436088">
    <property type="component" value="Unassembled WGS sequence"/>
</dbReference>
<reference evidence="8" key="1">
    <citation type="submission" date="2019-09" db="EMBL/GenBank/DDBJ databases">
        <title>Draft genome information of white flower Hibiscus syriacus.</title>
        <authorList>
            <person name="Kim Y.-M."/>
        </authorList>
    </citation>
    <scope>NUCLEOTIDE SEQUENCE [LARGE SCALE GENOMIC DNA]</scope>
    <source>
        <strain evidence="8">YM2019G1</strain>
    </source>
</reference>
<keyword evidence="4" id="KW-0238">DNA-binding</keyword>